<proteinExistence type="predicted"/>
<comment type="caution">
    <text evidence="1">The sequence shown here is derived from an EMBL/GenBank/DDBJ whole genome shotgun (WGS) entry which is preliminary data.</text>
</comment>
<dbReference type="Proteomes" id="UP000886335">
    <property type="component" value="Unassembled WGS sequence"/>
</dbReference>
<accession>A0A831WS53</accession>
<reference evidence="1" key="1">
    <citation type="journal article" date="2020" name="mSystems">
        <title>Genome- and Community-Level Interaction Insights into Carbon Utilization and Element Cycling Functions of Hydrothermarchaeota in Hydrothermal Sediment.</title>
        <authorList>
            <person name="Zhou Z."/>
            <person name="Liu Y."/>
            <person name="Xu W."/>
            <person name="Pan J."/>
            <person name="Luo Z.H."/>
            <person name="Li M."/>
        </authorList>
    </citation>
    <scope>NUCLEOTIDE SEQUENCE [LARGE SCALE GENOMIC DNA]</scope>
    <source>
        <strain evidence="1">SpSt-1181</strain>
    </source>
</reference>
<evidence type="ECO:0000313" key="1">
    <source>
        <dbReference type="EMBL" id="HED31315.1"/>
    </source>
</evidence>
<name>A0A831WS53_PROAE</name>
<gene>
    <name evidence="1" type="ORF">ENN50_06495</name>
</gene>
<dbReference type="AlphaFoldDB" id="A0A831WS53"/>
<protein>
    <submittedName>
        <fullName evidence="1">Uncharacterized protein</fullName>
    </submittedName>
</protein>
<organism evidence="1">
    <name type="scientific">Prosthecochloris aestuarii</name>
    <dbReference type="NCBI Taxonomy" id="1102"/>
    <lineage>
        <taxon>Bacteria</taxon>
        <taxon>Pseudomonadati</taxon>
        <taxon>Chlorobiota</taxon>
        <taxon>Chlorobiia</taxon>
        <taxon>Chlorobiales</taxon>
        <taxon>Chlorobiaceae</taxon>
        <taxon>Prosthecochloris</taxon>
    </lineage>
</organism>
<sequence>MNRYMEEIASNAREIELMTMFLGSVMNDETVDPAVRKRAHEILDVIRHDAIRSWKAATGNRNVQAEMAGEVLFASRGELLN</sequence>
<dbReference type="EMBL" id="DSBW01000142">
    <property type="protein sequence ID" value="HED31315.1"/>
    <property type="molecule type" value="Genomic_DNA"/>
</dbReference>